<evidence type="ECO:0000313" key="2">
    <source>
        <dbReference type="EMBL" id="GBP02361.1"/>
    </source>
</evidence>
<sequence length="107" mass="12261">MDSFENLAVLQQKTAEQIETIIHLPLHHEYFTDQYLHISDITLKYKELFEAELKRVAIHTATTTNKKPIEDEGASCLMDERQQLDEATAKDSSQSTGTNKSTKTNYE</sequence>
<dbReference type="EMBL" id="BGZK01003538">
    <property type="protein sequence ID" value="GBP02361.1"/>
    <property type="molecule type" value="Genomic_DNA"/>
</dbReference>
<feature type="region of interest" description="Disordered" evidence="1">
    <location>
        <begin position="60"/>
        <end position="107"/>
    </location>
</feature>
<feature type="compositionally biased region" description="Basic and acidic residues" evidence="1">
    <location>
        <begin position="78"/>
        <end position="89"/>
    </location>
</feature>
<dbReference type="Proteomes" id="UP000299102">
    <property type="component" value="Unassembled WGS sequence"/>
</dbReference>
<feature type="compositionally biased region" description="Polar residues" evidence="1">
    <location>
        <begin position="90"/>
        <end position="107"/>
    </location>
</feature>
<proteinExistence type="predicted"/>
<evidence type="ECO:0000256" key="1">
    <source>
        <dbReference type="SAM" id="MobiDB-lite"/>
    </source>
</evidence>
<reference evidence="2 3" key="1">
    <citation type="journal article" date="2019" name="Commun. Biol.">
        <title>The bagworm genome reveals a unique fibroin gene that provides high tensile strength.</title>
        <authorList>
            <person name="Kono N."/>
            <person name="Nakamura H."/>
            <person name="Ohtoshi R."/>
            <person name="Tomita M."/>
            <person name="Numata K."/>
            <person name="Arakawa K."/>
        </authorList>
    </citation>
    <scope>NUCLEOTIDE SEQUENCE [LARGE SCALE GENOMIC DNA]</scope>
</reference>
<organism evidence="2 3">
    <name type="scientific">Eumeta variegata</name>
    <name type="common">Bagworm moth</name>
    <name type="synonym">Eumeta japonica</name>
    <dbReference type="NCBI Taxonomy" id="151549"/>
    <lineage>
        <taxon>Eukaryota</taxon>
        <taxon>Metazoa</taxon>
        <taxon>Ecdysozoa</taxon>
        <taxon>Arthropoda</taxon>
        <taxon>Hexapoda</taxon>
        <taxon>Insecta</taxon>
        <taxon>Pterygota</taxon>
        <taxon>Neoptera</taxon>
        <taxon>Endopterygota</taxon>
        <taxon>Lepidoptera</taxon>
        <taxon>Glossata</taxon>
        <taxon>Ditrysia</taxon>
        <taxon>Tineoidea</taxon>
        <taxon>Psychidae</taxon>
        <taxon>Oiketicinae</taxon>
        <taxon>Eumeta</taxon>
    </lineage>
</organism>
<keyword evidence="3" id="KW-1185">Reference proteome</keyword>
<dbReference type="AlphaFoldDB" id="A0A4C1SMJ5"/>
<name>A0A4C1SMJ5_EUMVA</name>
<comment type="caution">
    <text evidence="2">The sequence shown here is derived from an EMBL/GenBank/DDBJ whole genome shotgun (WGS) entry which is preliminary data.</text>
</comment>
<evidence type="ECO:0000313" key="3">
    <source>
        <dbReference type="Proteomes" id="UP000299102"/>
    </source>
</evidence>
<accession>A0A4C1SMJ5</accession>
<protein>
    <submittedName>
        <fullName evidence="2">Uncharacterized protein</fullName>
    </submittedName>
</protein>
<gene>
    <name evidence="2" type="ORF">EVAR_101192_1</name>
</gene>